<evidence type="ECO:0000256" key="4">
    <source>
        <dbReference type="PROSITE-ProRule" id="PRU00335"/>
    </source>
</evidence>
<evidence type="ECO:0000256" key="2">
    <source>
        <dbReference type="ARBA" id="ARBA00023125"/>
    </source>
</evidence>
<dbReference type="Gene3D" id="1.10.357.10">
    <property type="entry name" value="Tetracycline Repressor, domain 2"/>
    <property type="match status" value="1"/>
</dbReference>
<dbReference type="PRINTS" id="PR00455">
    <property type="entry name" value="HTHTETR"/>
</dbReference>
<dbReference type="RefSeq" id="WP_191271998.1">
    <property type="nucleotide sequence ID" value="NZ_BMXJ01000005.1"/>
</dbReference>
<evidence type="ECO:0000256" key="3">
    <source>
        <dbReference type="ARBA" id="ARBA00023163"/>
    </source>
</evidence>
<dbReference type="PROSITE" id="PS50977">
    <property type="entry name" value="HTH_TETR_2"/>
    <property type="match status" value="1"/>
</dbReference>
<proteinExistence type="predicted"/>
<keyword evidence="7" id="KW-1185">Reference proteome</keyword>
<name>A0ABR9HJ01_9ACTN</name>
<organism evidence="6 7">
    <name type="scientific">Nocardiopsis terrae</name>
    <dbReference type="NCBI Taxonomy" id="372655"/>
    <lineage>
        <taxon>Bacteria</taxon>
        <taxon>Bacillati</taxon>
        <taxon>Actinomycetota</taxon>
        <taxon>Actinomycetes</taxon>
        <taxon>Streptosporangiales</taxon>
        <taxon>Nocardiopsidaceae</taxon>
        <taxon>Nocardiopsis</taxon>
    </lineage>
</organism>
<dbReference type="Proteomes" id="UP000598217">
    <property type="component" value="Unassembled WGS sequence"/>
</dbReference>
<comment type="caution">
    <text evidence="6">The sequence shown here is derived from an EMBL/GenBank/DDBJ whole genome shotgun (WGS) entry which is preliminary data.</text>
</comment>
<evidence type="ECO:0000313" key="6">
    <source>
        <dbReference type="EMBL" id="MBE1458972.1"/>
    </source>
</evidence>
<dbReference type="InterPro" id="IPR009057">
    <property type="entry name" value="Homeodomain-like_sf"/>
</dbReference>
<dbReference type="EMBL" id="JADBDY010000001">
    <property type="protein sequence ID" value="MBE1458972.1"/>
    <property type="molecule type" value="Genomic_DNA"/>
</dbReference>
<evidence type="ECO:0000259" key="5">
    <source>
        <dbReference type="PROSITE" id="PS50977"/>
    </source>
</evidence>
<keyword evidence="3" id="KW-0804">Transcription</keyword>
<dbReference type="PANTHER" id="PTHR30055:SF200">
    <property type="entry name" value="HTH-TYPE TRANSCRIPTIONAL REPRESSOR BDCR"/>
    <property type="match status" value="1"/>
</dbReference>
<evidence type="ECO:0000256" key="1">
    <source>
        <dbReference type="ARBA" id="ARBA00023015"/>
    </source>
</evidence>
<dbReference type="InterPro" id="IPR001647">
    <property type="entry name" value="HTH_TetR"/>
</dbReference>
<protein>
    <submittedName>
        <fullName evidence="6">AcrR family transcriptional regulator</fullName>
    </submittedName>
</protein>
<dbReference type="InterPro" id="IPR011075">
    <property type="entry name" value="TetR_C"/>
</dbReference>
<dbReference type="Pfam" id="PF16925">
    <property type="entry name" value="TetR_C_13"/>
    <property type="match status" value="1"/>
</dbReference>
<evidence type="ECO:0000313" key="7">
    <source>
        <dbReference type="Proteomes" id="UP000598217"/>
    </source>
</evidence>
<gene>
    <name evidence="6" type="ORF">H4W79_003186</name>
</gene>
<keyword evidence="1" id="KW-0805">Transcription regulation</keyword>
<dbReference type="Pfam" id="PF00440">
    <property type="entry name" value="TetR_N"/>
    <property type="match status" value="1"/>
</dbReference>
<reference evidence="6 7" key="1">
    <citation type="submission" date="2020-10" db="EMBL/GenBank/DDBJ databases">
        <title>Sequencing the genomes of 1000 actinobacteria strains.</title>
        <authorList>
            <person name="Klenk H.-P."/>
        </authorList>
    </citation>
    <scope>NUCLEOTIDE SEQUENCE [LARGE SCALE GENOMIC DNA]</scope>
    <source>
        <strain evidence="6 7">DSM 45157</strain>
    </source>
</reference>
<dbReference type="InterPro" id="IPR050109">
    <property type="entry name" value="HTH-type_TetR-like_transc_reg"/>
</dbReference>
<dbReference type="SUPFAM" id="SSF46689">
    <property type="entry name" value="Homeodomain-like"/>
    <property type="match status" value="1"/>
</dbReference>
<dbReference type="SUPFAM" id="SSF48498">
    <property type="entry name" value="Tetracyclin repressor-like, C-terminal domain"/>
    <property type="match status" value="1"/>
</dbReference>
<sequence length="202" mass="21779">MGSAPRGTTAERPLTPAARRVLDVATDLFYTRGINTVGMELVAERAGVTKKTVYDRFGSKQRLVVAYLRARDARWRDFLDARLAPEAGPRARIGATFDALDAWMGAENPRGCAMVNAYAELSDPEHPGRAVAEEQKRWLRGLYTDLARETGATAPETLADALTMLHEGAVVARNVTGVTDAARTARTAADTLLTAHGVPEGT</sequence>
<feature type="domain" description="HTH tetR-type" evidence="5">
    <location>
        <begin position="15"/>
        <end position="75"/>
    </location>
</feature>
<dbReference type="PANTHER" id="PTHR30055">
    <property type="entry name" value="HTH-TYPE TRANSCRIPTIONAL REGULATOR RUTR"/>
    <property type="match status" value="1"/>
</dbReference>
<dbReference type="InterPro" id="IPR036271">
    <property type="entry name" value="Tet_transcr_reg_TetR-rel_C_sf"/>
</dbReference>
<feature type="DNA-binding region" description="H-T-H motif" evidence="4">
    <location>
        <begin position="38"/>
        <end position="57"/>
    </location>
</feature>
<accession>A0ABR9HJ01</accession>
<keyword evidence="2 4" id="KW-0238">DNA-binding</keyword>